<gene>
    <name evidence="2" type="ORF">JT362_11705</name>
</gene>
<dbReference type="EMBL" id="JAFFZE010000010">
    <property type="protein sequence ID" value="MCT2583784.1"/>
    <property type="molecule type" value="Genomic_DNA"/>
</dbReference>
<evidence type="ECO:0000313" key="2">
    <source>
        <dbReference type="EMBL" id="MCT2583784.1"/>
    </source>
</evidence>
<proteinExistence type="predicted"/>
<evidence type="ECO:0000313" key="3">
    <source>
        <dbReference type="Proteomes" id="UP001156441"/>
    </source>
</evidence>
<keyword evidence="3" id="KW-1185">Reference proteome</keyword>
<protein>
    <submittedName>
        <fullName evidence="2">HesB/YadR/YfhF-family protein</fullName>
    </submittedName>
</protein>
<dbReference type="Proteomes" id="UP001156441">
    <property type="component" value="Unassembled WGS sequence"/>
</dbReference>
<name>A0ABT2J7E9_9PSEU</name>
<dbReference type="SUPFAM" id="SSF89360">
    <property type="entry name" value="HesB-like domain"/>
    <property type="match status" value="1"/>
</dbReference>
<comment type="caution">
    <text evidence="2">The sequence shown here is derived from an EMBL/GenBank/DDBJ whole genome shotgun (WGS) entry which is preliminary data.</text>
</comment>
<organism evidence="2 3">
    <name type="scientific">Actinophytocola gossypii</name>
    <dbReference type="NCBI Taxonomy" id="2812003"/>
    <lineage>
        <taxon>Bacteria</taxon>
        <taxon>Bacillati</taxon>
        <taxon>Actinomycetota</taxon>
        <taxon>Actinomycetes</taxon>
        <taxon>Pseudonocardiales</taxon>
        <taxon>Pseudonocardiaceae</taxon>
    </lineage>
</organism>
<dbReference type="Gene3D" id="2.60.300.12">
    <property type="entry name" value="HesB-like domain"/>
    <property type="match status" value="1"/>
</dbReference>
<feature type="region of interest" description="Disordered" evidence="1">
    <location>
        <begin position="21"/>
        <end position="40"/>
    </location>
</feature>
<sequence>MLRITPEAGLAIKRLAEHEGGGGLRLEATDGGGVTTSPAAIPDETDLVVTEETTGARVVLDSLTAELVDDRTLDADDTVEGEARFRLTGQDVTSR</sequence>
<dbReference type="InterPro" id="IPR035903">
    <property type="entry name" value="HesB-like_dom_sf"/>
</dbReference>
<reference evidence="2 3" key="1">
    <citation type="submission" date="2021-02" db="EMBL/GenBank/DDBJ databases">
        <title>Actinophytocola xerophila sp. nov., isolated from soil of cotton cropping field.</title>
        <authorList>
            <person name="Huang R."/>
            <person name="Chen X."/>
            <person name="Ge X."/>
            <person name="Liu W."/>
        </authorList>
    </citation>
    <scope>NUCLEOTIDE SEQUENCE [LARGE SCALE GENOMIC DNA]</scope>
    <source>
        <strain evidence="2 3">S1-96</strain>
    </source>
</reference>
<accession>A0ABT2J7E9</accession>
<dbReference type="RefSeq" id="WP_260191168.1">
    <property type="nucleotide sequence ID" value="NZ_JAFFZE010000010.1"/>
</dbReference>
<evidence type="ECO:0000256" key="1">
    <source>
        <dbReference type="SAM" id="MobiDB-lite"/>
    </source>
</evidence>